<reference evidence="2 3" key="1">
    <citation type="journal article" date="2018" name="Front. Plant Sci.">
        <title>Red Clover (Trifolium pratense) and Zigzag Clover (T. medium) - A Picture of Genomic Similarities and Differences.</title>
        <authorList>
            <person name="Dluhosova J."/>
            <person name="Istvanek J."/>
            <person name="Nedelnik J."/>
            <person name="Repkova J."/>
        </authorList>
    </citation>
    <scope>NUCLEOTIDE SEQUENCE [LARGE SCALE GENOMIC DNA]</scope>
    <source>
        <strain evidence="3">cv. 10/8</strain>
        <tissue evidence="2">Leaf</tissue>
    </source>
</reference>
<dbReference type="Proteomes" id="UP000265520">
    <property type="component" value="Unassembled WGS sequence"/>
</dbReference>
<name>A0A392T7K7_9FABA</name>
<accession>A0A392T7K7</accession>
<dbReference type="AlphaFoldDB" id="A0A392T7K7"/>
<feature type="compositionally biased region" description="Basic and acidic residues" evidence="1">
    <location>
        <begin position="9"/>
        <end position="21"/>
    </location>
</feature>
<comment type="caution">
    <text evidence="2">The sequence shown here is derived from an EMBL/GenBank/DDBJ whole genome shotgun (WGS) entry which is preliminary data.</text>
</comment>
<proteinExistence type="predicted"/>
<evidence type="ECO:0000313" key="3">
    <source>
        <dbReference type="Proteomes" id="UP000265520"/>
    </source>
</evidence>
<dbReference type="EMBL" id="LXQA010511638">
    <property type="protein sequence ID" value="MCI56397.1"/>
    <property type="molecule type" value="Genomic_DNA"/>
</dbReference>
<evidence type="ECO:0000313" key="2">
    <source>
        <dbReference type="EMBL" id="MCI56397.1"/>
    </source>
</evidence>
<sequence length="28" mass="2973">MGKKKKKKSKEEGREGIDGRSKGIGGSP</sequence>
<organism evidence="2 3">
    <name type="scientific">Trifolium medium</name>
    <dbReference type="NCBI Taxonomy" id="97028"/>
    <lineage>
        <taxon>Eukaryota</taxon>
        <taxon>Viridiplantae</taxon>
        <taxon>Streptophyta</taxon>
        <taxon>Embryophyta</taxon>
        <taxon>Tracheophyta</taxon>
        <taxon>Spermatophyta</taxon>
        <taxon>Magnoliopsida</taxon>
        <taxon>eudicotyledons</taxon>
        <taxon>Gunneridae</taxon>
        <taxon>Pentapetalae</taxon>
        <taxon>rosids</taxon>
        <taxon>fabids</taxon>
        <taxon>Fabales</taxon>
        <taxon>Fabaceae</taxon>
        <taxon>Papilionoideae</taxon>
        <taxon>50 kb inversion clade</taxon>
        <taxon>NPAAA clade</taxon>
        <taxon>Hologalegina</taxon>
        <taxon>IRL clade</taxon>
        <taxon>Trifolieae</taxon>
        <taxon>Trifolium</taxon>
    </lineage>
</organism>
<evidence type="ECO:0000256" key="1">
    <source>
        <dbReference type="SAM" id="MobiDB-lite"/>
    </source>
</evidence>
<feature type="region of interest" description="Disordered" evidence="1">
    <location>
        <begin position="1"/>
        <end position="28"/>
    </location>
</feature>
<feature type="non-terminal residue" evidence="2">
    <location>
        <position position="28"/>
    </location>
</feature>
<protein>
    <submittedName>
        <fullName evidence="2">Uncharacterized protein</fullName>
    </submittedName>
</protein>
<keyword evidence="3" id="KW-1185">Reference proteome</keyword>